<dbReference type="EMBL" id="KQ085889">
    <property type="protein sequence ID" value="KLO19051.1"/>
    <property type="molecule type" value="Genomic_DNA"/>
</dbReference>
<feature type="compositionally biased region" description="Pro residues" evidence="4">
    <location>
        <begin position="17"/>
        <end position="27"/>
    </location>
</feature>
<feature type="compositionally biased region" description="Low complexity" evidence="4">
    <location>
        <begin position="28"/>
        <end position="42"/>
    </location>
</feature>
<dbReference type="OrthoDB" id="433738at2759"/>
<sequence>MSHSHSHAPGQSHSHGPAPPQPAPAPGQQPQMQIQQQQIPQPDPAMLAVIEQDFKPVKLKLGEPKESKALCADHGLEKCNDCGLDFTYMNSVSKIFLDNPAVVRPPPPGGIQLQRTQAVTKLKDEGNVFFKKGQHQKAIEMYTMAANIAAERLPWEPNQLMKEELANILSNRSASYGILGDHISALADADVVIQVKRPWSKGYFRKARALVELGDVEGALEEVQMALQYEPDNAEMQKFLGTLTKKDF</sequence>
<gene>
    <name evidence="5" type="ORF">SCHPADRAFT_899162</name>
</gene>
<dbReference type="AlphaFoldDB" id="A0A0H2SPQ4"/>
<dbReference type="STRING" id="27342.A0A0H2SPQ4"/>
<dbReference type="Proteomes" id="UP000053477">
    <property type="component" value="Unassembled WGS sequence"/>
</dbReference>
<accession>A0A0H2SPQ4</accession>
<organism evidence="5 6">
    <name type="scientific">Schizopora paradoxa</name>
    <dbReference type="NCBI Taxonomy" id="27342"/>
    <lineage>
        <taxon>Eukaryota</taxon>
        <taxon>Fungi</taxon>
        <taxon>Dikarya</taxon>
        <taxon>Basidiomycota</taxon>
        <taxon>Agaricomycotina</taxon>
        <taxon>Agaricomycetes</taxon>
        <taxon>Hymenochaetales</taxon>
        <taxon>Schizoporaceae</taxon>
        <taxon>Schizopora</taxon>
    </lineage>
</organism>
<evidence type="ECO:0000256" key="1">
    <source>
        <dbReference type="ARBA" id="ARBA00022737"/>
    </source>
</evidence>
<keyword evidence="1" id="KW-0677">Repeat</keyword>
<feature type="region of interest" description="Disordered" evidence="4">
    <location>
        <begin position="1"/>
        <end position="42"/>
    </location>
</feature>
<reference evidence="5 6" key="1">
    <citation type="submission" date="2015-04" db="EMBL/GenBank/DDBJ databases">
        <title>Complete genome sequence of Schizopora paradoxa KUC8140, a cosmopolitan wood degrader in East Asia.</title>
        <authorList>
            <consortium name="DOE Joint Genome Institute"/>
            <person name="Min B."/>
            <person name="Park H."/>
            <person name="Jang Y."/>
            <person name="Kim J.-J."/>
            <person name="Kim K.H."/>
            <person name="Pangilinan J."/>
            <person name="Lipzen A."/>
            <person name="Riley R."/>
            <person name="Grigoriev I.V."/>
            <person name="Spatafora J.W."/>
            <person name="Choi I.-G."/>
        </authorList>
    </citation>
    <scope>NUCLEOTIDE SEQUENCE [LARGE SCALE GENOMIC DNA]</scope>
    <source>
        <strain evidence="5 6">KUC8140</strain>
    </source>
</reference>
<dbReference type="InterPro" id="IPR019734">
    <property type="entry name" value="TPR_rpt"/>
</dbReference>
<dbReference type="InParanoid" id="A0A0H2SPQ4"/>
<dbReference type="PANTHER" id="PTHR22904">
    <property type="entry name" value="TPR REPEAT CONTAINING PROTEIN"/>
    <property type="match status" value="1"/>
</dbReference>
<name>A0A0H2SPQ4_9AGAM</name>
<dbReference type="SMART" id="SM00028">
    <property type="entry name" value="TPR"/>
    <property type="match status" value="2"/>
</dbReference>
<evidence type="ECO:0000256" key="3">
    <source>
        <dbReference type="PROSITE-ProRule" id="PRU00339"/>
    </source>
</evidence>
<dbReference type="Gene3D" id="1.25.40.10">
    <property type="entry name" value="Tetratricopeptide repeat domain"/>
    <property type="match status" value="1"/>
</dbReference>
<proteinExistence type="predicted"/>
<feature type="repeat" description="TPR" evidence="3">
    <location>
        <begin position="200"/>
        <end position="233"/>
    </location>
</feature>
<keyword evidence="6" id="KW-1185">Reference proteome</keyword>
<evidence type="ECO:0000256" key="4">
    <source>
        <dbReference type="SAM" id="MobiDB-lite"/>
    </source>
</evidence>
<dbReference type="PROSITE" id="PS50005">
    <property type="entry name" value="TPR"/>
    <property type="match status" value="1"/>
</dbReference>
<keyword evidence="2 3" id="KW-0802">TPR repeat</keyword>
<evidence type="ECO:0000256" key="2">
    <source>
        <dbReference type="ARBA" id="ARBA00022803"/>
    </source>
</evidence>
<dbReference type="InterPro" id="IPR011990">
    <property type="entry name" value="TPR-like_helical_dom_sf"/>
</dbReference>
<protein>
    <submittedName>
        <fullName evidence="5">TPR-like protein</fullName>
    </submittedName>
</protein>
<dbReference type="FunCoup" id="A0A0H2SPQ4">
    <property type="interactions" value="173"/>
</dbReference>
<evidence type="ECO:0000313" key="5">
    <source>
        <dbReference type="EMBL" id="KLO19051.1"/>
    </source>
</evidence>
<evidence type="ECO:0000313" key="6">
    <source>
        <dbReference type="Proteomes" id="UP000053477"/>
    </source>
</evidence>
<dbReference type="SUPFAM" id="SSF48452">
    <property type="entry name" value="TPR-like"/>
    <property type="match status" value="1"/>
</dbReference>
<dbReference type="PANTHER" id="PTHR22904:SF523">
    <property type="entry name" value="STRESS-INDUCED-PHOSPHOPROTEIN 1"/>
    <property type="match status" value="1"/>
</dbReference>
<dbReference type="GO" id="GO:0051879">
    <property type="term" value="F:Hsp90 protein binding"/>
    <property type="evidence" value="ECO:0007669"/>
    <property type="project" value="TreeGrafter"/>
</dbReference>